<evidence type="ECO:0000256" key="13">
    <source>
        <dbReference type="ARBA" id="ARBA00023180"/>
    </source>
</evidence>
<dbReference type="InterPro" id="IPR056370">
    <property type="entry name" value="Shg-like_Ig-like"/>
</dbReference>
<dbReference type="PROSITE" id="PS50268">
    <property type="entry name" value="CADHERIN_2"/>
    <property type="match status" value="8"/>
</dbReference>
<evidence type="ECO:0000256" key="4">
    <source>
        <dbReference type="ARBA" id="ARBA00022692"/>
    </source>
</evidence>
<dbReference type="InterPro" id="IPR013320">
    <property type="entry name" value="ConA-like_dom_sf"/>
</dbReference>
<dbReference type="EMBL" id="JBBCAQ010000041">
    <property type="protein sequence ID" value="KAK7571160.1"/>
    <property type="molecule type" value="Genomic_DNA"/>
</dbReference>
<feature type="domain" description="Cadherin" evidence="21">
    <location>
        <begin position="149"/>
        <end position="255"/>
    </location>
</feature>
<feature type="domain" description="Cadherin" evidence="21">
    <location>
        <begin position="371"/>
        <end position="481"/>
    </location>
</feature>
<evidence type="ECO:0000256" key="15">
    <source>
        <dbReference type="PROSITE-ProRule" id="PRU00122"/>
    </source>
</evidence>
<evidence type="ECO:0000256" key="17">
    <source>
        <dbReference type="RuleBase" id="RU004357"/>
    </source>
</evidence>
<dbReference type="PANTHER" id="PTHR24027:SF422">
    <property type="entry name" value="CADHERIN DOMAIN-CONTAINING PROTEIN"/>
    <property type="match status" value="1"/>
</dbReference>
<evidence type="ECO:0000256" key="11">
    <source>
        <dbReference type="ARBA" id="ARBA00023136"/>
    </source>
</evidence>
<dbReference type="GO" id="GO:0005509">
    <property type="term" value="F:calcium ion binding"/>
    <property type="evidence" value="ECO:0007669"/>
    <property type="project" value="UniProtKB-UniRule"/>
</dbReference>
<evidence type="ECO:0000256" key="5">
    <source>
        <dbReference type="ARBA" id="ARBA00022723"/>
    </source>
</evidence>
<dbReference type="GO" id="GO:0016342">
    <property type="term" value="C:catenin complex"/>
    <property type="evidence" value="ECO:0007669"/>
    <property type="project" value="TreeGrafter"/>
</dbReference>
<dbReference type="GO" id="GO:0008013">
    <property type="term" value="F:beta-catenin binding"/>
    <property type="evidence" value="ECO:0007669"/>
    <property type="project" value="TreeGrafter"/>
</dbReference>
<feature type="domain" description="Cadherin" evidence="21">
    <location>
        <begin position="809"/>
        <end position="911"/>
    </location>
</feature>
<dbReference type="SMART" id="SM00282">
    <property type="entry name" value="LamG"/>
    <property type="match status" value="1"/>
</dbReference>
<evidence type="ECO:0000256" key="2">
    <source>
        <dbReference type="ARBA" id="ARBA00022475"/>
    </source>
</evidence>
<accession>A0AAN9XX26</accession>
<keyword evidence="10 19" id="KW-1133">Transmembrane helix</keyword>
<evidence type="ECO:0000256" key="6">
    <source>
        <dbReference type="ARBA" id="ARBA00022729"/>
    </source>
</evidence>
<dbReference type="InterPro" id="IPR039808">
    <property type="entry name" value="Cadherin"/>
</dbReference>
<dbReference type="Pfam" id="PF02210">
    <property type="entry name" value="Laminin_G_2"/>
    <property type="match status" value="1"/>
</dbReference>
<evidence type="ECO:0000256" key="3">
    <source>
        <dbReference type="ARBA" id="ARBA00022536"/>
    </source>
</evidence>
<evidence type="ECO:0000256" key="19">
    <source>
        <dbReference type="SAM" id="Phobius"/>
    </source>
</evidence>
<feature type="domain" description="Cadherin" evidence="21">
    <location>
        <begin position="582"/>
        <end position="693"/>
    </location>
</feature>
<dbReference type="CDD" id="cd11304">
    <property type="entry name" value="Cadherin_repeat"/>
    <property type="match status" value="7"/>
</dbReference>
<dbReference type="FunFam" id="2.60.40.60:FF:000058">
    <property type="entry name" value="FAT atypical cadherin 3"/>
    <property type="match status" value="1"/>
</dbReference>
<dbReference type="Pfam" id="PF01049">
    <property type="entry name" value="CADH_Y-type_LIR"/>
    <property type="match status" value="1"/>
</dbReference>
<keyword evidence="2" id="KW-1003">Cell membrane</keyword>
<feature type="region of interest" description="Disordered" evidence="18">
    <location>
        <begin position="1448"/>
        <end position="1469"/>
    </location>
</feature>
<keyword evidence="4 16" id="KW-0812">Transmembrane</keyword>
<comment type="caution">
    <text evidence="15">Lacks conserved residue(s) required for the propagation of feature annotation.</text>
</comment>
<dbReference type="GO" id="GO:0048589">
    <property type="term" value="P:developmental growth"/>
    <property type="evidence" value="ECO:0007669"/>
    <property type="project" value="UniProtKB-ARBA"/>
</dbReference>
<keyword evidence="6" id="KW-0732">Signal</keyword>
<evidence type="ECO:0008006" key="24">
    <source>
        <dbReference type="Google" id="ProtNLM"/>
    </source>
</evidence>
<comment type="function">
    <text evidence="17">Cadherins are calcium-dependent cell adhesion proteins.</text>
</comment>
<dbReference type="FunFam" id="2.60.40.60:FF:000123">
    <property type="entry name" value="Protocadherin beta 4"/>
    <property type="match status" value="1"/>
</dbReference>
<keyword evidence="3" id="KW-0245">EGF-like domain</keyword>
<evidence type="ECO:0000256" key="16">
    <source>
        <dbReference type="RuleBase" id="RU003318"/>
    </source>
</evidence>
<dbReference type="FunFam" id="2.60.40.60:FF:000033">
    <property type="entry name" value="FAT atypical cadherin 1"/>
    <property type="match status" value="1"/>
</dbReference>
<dbReference type="Proteomes" id="UP001367676">
    <property type="component" value="Unassembled WGS sequence"/>
</dbReference>
<dbReference type="InterPro" id="IPR027397">
    <property type="entry name" value="Catenin-bd_sf"/>
</dbReference>
<organism evidence="22 23">
    <name type="scientific">Parthenolecanium corni</name>
    <dbReference type="NCBI Taxonomy" id="536013"/>
    <lineage>
        <taxon>Eukaryota</taxon>
        <taxon>Metazoa</taxon>
        <taxon>Ecdysozoa</taxon>
        <taxon>Arthropoda</taxon>
        <taxon>Hexapoda</taxon>
        <taxon>Insecta</taxon>
        <taxon>Pterygota</taxon>
        <taxon>Neoptera</taxon>
        <taxon>Paraneoptera</taxon>
        <taxon>Hemiptera</taxon>
        <taxon>Sternorrhyncha</taxon>
        <taxon>Coccoidea</taxon>
        <taxon>Coccidae</taxon>
        <taxon>Parthenolecanium</taxon>
    </lineage>
</organism>
<feature type="domain" description="Cadherin" evidence="21">
    <location>
        <begin position="703"/>
        <end position="804"/>
    </location>
</feature>
<feature type="domain" description="Cadherin" evidence="21">
    <location>
        <begin position="293"/>
        <end position="370"/>
    </location>
</feature>
<dbReference type="Gene3D" id="4.10.900.10">
    <property type="entry name" value="TCF3-CBD (Catenin binding domain)"/>
    <property type="match status" value="1"/>
</dbReference>
<dbReference type="GO" id="GO:0045296">
    <property type="term" value="F:cadherin binding"/>
    <property type="evidence" value="ECO:0007669"/>
    <property type="project" value="TreeGrafter"/>
</dbReference>
<keyword evidence="9 16" id="KW-0130">Cell adhesion</keyword>
<dbReference type="PANTHER" id="PTHR24027">
    <property type="entry name" value="CADHERIN-23"/>
    <property type="match status" value="1"/>
</dbReference>
<dbReference type="InterPro" id="IPR002126">
    <property type="entry name" value="Cadherin-like_dom"/>
</dbReference>
<keyword evidence="7" id="KW-0677">Repeat</keyword>
<dbReference type="PROSITE" id="PS50025">
    <property type="entry name" value="LAM_G_DOMAIN"/>
    <property type="match status" value="1"/>
</dbReference>
<evidence type="ECO:0000256" key="1">
    <source>
        <dbReference type="ARBA" id="ARBA00004251"/>
    </source>
</evidence>
<keyword evidence="5" id="KW-0479">Metal-binding</keyword>
<dbReference type="Gene3D" id="2.60.120.200">
    <property type="match status" value="1"/>
</dbReference>
<protein>
    <recommendedName>
        <fullName evidence="24">DE-cadherin</fullName>
    </recommendedName>
</protein>
<dbReference type="Pfam" id="PF00028">
    <property type="entry name" value="Cadherin"/>
    <property type="match status" value="5"/>
</dbReference>
<keyword evidence="12" id="KW-1015">Disulfide bond</keyword>
<sequence>MMYAQCLGVCEIGVDTRGREGKDLRPASKVNENHFPEFRNCSNYQPRIKEEEPTGTPVITVHAFDPDEGKAGTITYLFIADSPEQSKFHINPNTGEITTKYMFNRDEPFREKEINVIVRATDDGAPKLEAICLFTVTIEDINDNAPTFDKVSYKESIPKDKKVGSEVMRISATDIDDGLNKEIVYSLSGTGDDYSYFDIDPNTGAVKLKKEISKPTGYIFKIQASATDKNPTEPRSSLVELEIKVIESDKLAPTFDGELPPPVIPLLENETSVIKNIAILRAKSNTEEAAPLFQLVSGKYEEANSRDTFVLKTNAKKDTAYIRYGGSVPLDYEVLKEYTLTVRIENKHSLAATHSFKIRLIDVNDNAPKFKKGATSGQVLENERPGTVVMKVQAIDEDETPEFKKITYELQDLTDLFEIHPETGVITTKKEFDREEKESYNVKVIAKDGAPSAILNNGDPNTGEQVFRIDIADKNDHSPQFEKEKFSAVISEDADVGSNVIELKATDIDAASQIVYSFDSGNEDGAFEIVPETGLIKTKKALDFEKKTNYVLEVKADDGLFNAKCSVEIKITNVNDEYPQFTKMHQEARIVEGDLVSGCIATVEAHDPDVLVGEDQRIVYSLLNNELKEFFRIDTNGCLSLVKPLDRDRPKGREQWQVLIKANDDGGDPTTTKSNVATVMIFVSDVNDNAPILDMPEPVVWRENTPLAKITKLKAIDMDGPDNGAPFTFKLADGASDDIREKFNVVGDYLEARDYFDREVQKFYDVPISISDSGSPTMTGISNLTVIIGDDNDNPMKDGSSSIFVYHLQNSDHDMVIGRVYVEDPDDWDLPDKSFQWEVFNDRPESFSLNEQTGDITMSSKVVGQTYNLRFKVTEDPQSRKFNRHTKTATVEVTVKDIPEEAVRKSGSIRFEGVTAEQFVEKDKDGRSRADKLKTLLADAFNNTEENIDVFTIMYSPVHENTNYLDVRFSAHGSPYYAPEKINKAVVENQDLIKNQLDAKIRMVNIDECLVEKEKCEASCSNVLEILNAPAKVSTNTTSFVGISAFVNASCDCKIEHVTCYNGGTQNPEGTGCTCPEGSFGLNCEQSTISFSGEGWALYPKWEACNETRIVLYIQTSESNGLIFYLGPESVEPVYPFSEDFVALKVDGGTLTLQVDYGSGTLQIEHFPIKVDDNVWHKVEIILSPVNIQLIVDNCNTKQCLFLKPPKGDNQYVNVNGPLQLGGTYMNLKDVSLRRNWLFKPTTSGFVGCIQNFTVNGNPYNLASPSFHQNLQLQCLSSPPAAAFVLNKTFLLTILICLVVLALLFMAVVVHRRKVEDMYKDTDDIRENIINYEDEGGGEGDMTGFDMNVLRLQCDEPMVGKYMNGMLPSIGHDEVPDICGFLDDKKHSVDNDPETLPFDDVRHYAYEGDGNTSGSLSSLASGTDEGDLNFEYLSNFGPRFRKLADMYGEDASDEDSDYPHDHTTSESWC</sequence>
<evidence type="ECO:0000259" key="20">
    <source>
        <dbReference type="PROSITE" id="PS50025"/>
    </source>
</evidence>
<evidence type="ECO:0000256" key="14">
    <source>
        <dbReference type="PROSITE-ProRule" id="PRU00043"/>
    </source>
</evidence>
<evidence type="ECO:0000259" key="21">
    <source>
        <dbReference type="PROSITE" id="PS50268"/>
    </source>
</evidence>
<dbReference type="GO" id="GO:0007156">
    <property type="term" value="P:homophilic cell adhesion via plasma membrane adhesion molecules"/>
    <property type="evidence" value="ECO:0007669"/>
    <property type="project" value="InterPro"/>
</dbReference>
<dbReference type="GO" id="GO:0007163">
    <property type="term" value="P:establishment or maintenance of cell polarity"/>
    <property type="evidence" value="ECO:0007669"/>
    <property type="project" value="UniProtKB-ARBA"/>
</dbReference>
<dbReference type="PRINTS" id="PR00205">
    <property type="entry name" value="CADHERIN"/>
</dbReference>
<keyword evidence="8 14" id="KW-0106">Calcium</keyword>
<dbReference type="FunFam" id="2.60.40.60:FF:000032">
    <property type="entry name" value="FAT atypical cadherin 1"/>
    <property type="match status" value="1"/>
</dbReference>
<dbReference type="SUPFAM" id="SSF49313">
    <property type="entry name" value="Cadherin-like"/>
    <property type="match status" value="8"/>
</dbReference>
<dbReference type="GO" id="GO:0008104">
    <property type="term" value="P:intracellular protein localization"/>
    <property type="evidence" value="ECO:0007669"/>
    <property type="project" value="UniProtKB-ARBA"/>
</dbReference>
<feature type="domain" description="Laminin G" evidence="20">
    <location>
        <begin position="1086"/>
        <end position="1275"/>
    </location>
</feature>
<keyword evidence="23" id="KW-1185">Reference proteome</keyword>
<keyword evidence="13" id="KW-0325">Glycoprotein</keyword>
<evidence type="ECO:0000256" key="9">
    <source>
        <dbReference type="ARBA" id="ARBA00022889"/>
    </source>
</evidence>
<evidence type="ECO:0000313" key="23">
    <source>
        <dbReference type="Proteomes" id="UP001367676"/>
    </source>
</evidence>
<dbReference type="Pfam" id="PF24811">
    <property type="entry name" value="Ig_Shg"/>
    <property type="match status" value="1"/>
</dbReference>
<dbReference type="InterPro" id="IPR000233">
    <property type="entry name" value="Cadherin_Y-type_LIR"/>
</dbReference>
<gene>
    <name evidence="22" type="ORF">V9T40_014764</name>
</gene>
<dbReference type="GO" id="GO:0007431">
    <property type="term" value="P:salivary gland development"/>
    <property type="evidence" value="ECO:0007669"/>
    <property type="project" value="UniProtKB-ARBA"/>
</dbReference>
<reference evidence="22 23" key="1">
    <citation type="submission" date="2024-03" db="EMBL/GenBank/DDBJ databases">
        <title>Adaptation during the transition from Ophiocordyceps entomopathogen to insect associate is accompanied by gene loss and intensified selection.</title>
        <authorList>
            <person name="Ward C.M."/>
            <person name="Onetto C.A."/>
            <person name="Borneman A.R."/>
        </authorList>
    </citation>
    <scope>NUCLEOTIDE SEQUENCE [LARGE SCALE GENOMIC DNA]</scope>
    <source>
        <strain evidence="22">AWRI1</strain>
        <tissue evidence="22">Single Adult Female</tissue>
    </source>
</reference>
<comment type="caution">
    <text evidence="22">The sequence shown here is derived from an EMBL/GenBank/DDBJ whole genome shotgun (WGS) entry which is preliminary data.</text>
</comment>
<dbReference type="GO" id="GO:0009887">
    <property type="term" value="P:animal organ morphogenesis"/>
    <property type="evidence" value="ECO:0007669"/>
    <property type="project" value="UniProtKB-ARBA"/>
</dbReference>
<dbReference type="GO" id="GO:0098858">
    <property type="term" value="C:actin-based cell projection"/>
    <property type="evidence" value="ECO:0007669"/>
    <property type="project" value="UniProtKB-ARBA"/>
</dbReference>
<feature type="domain" description="Cadherin" evidence="21">
    <location>
        <begin position="482"/>
        <end position="581"/>
    </location>
</feature>
<dbReference type="GO" id="GO:0070161">
    <property type="term" value="C:anchoring junction"/>
    <property type="evidence" value="ECO:0007669"/>
    <property type="project" value="UniProtKB-ARBA"/>
</dbReference>
<dbReference type="FunFam" id="4.10.900.10:FF:000012">
    <property type="entry name" value="Putative DE-cadherin"/>
    <property type="match status" value="1"/>
</dbReference>
<dbReference type="GO" id="GO:0048565">
    <property type="term" value="P:digestive tract development"/>
    <property type="evidence" value="ECO:0007669"/>
    <property type="project" value="UniProtKB-ARBA"/>
</dbReference>
<evidence type="ECO:0000256" key="8">
    <source>
        <dbReference type="ARBA" id="ARBA00022837"/>
    </source>
</evidence>
<name>A0AAN9XX26_9HEMI</name>
<feature type="compositionally biased region" description="Basic and acidic residues" evidence="18">
    <location>
        <begin position="1457"/>
        <end position="1469"/>
    </location>
</feature>
<dbReference type="GO" id="GO:0007424">
    <property type="term" value="P:open tracheal system development"/>
    <property type="evidence" value="ECO:0007669"/>
    <property type="project" value="UniProtKB-ARBA"/>
</dbReference>
<dbReference type="CDD" id="cd00110">
    <property type="entry name" value="LamG"/>
    <property type="match status" value="1"/>
</dbReference>
<dbReference type="SMART" id="SM00112">
    <property type="entry name" value="CA"/>
    <property type="match status" value="7"/>
</dbReference>
<proteinExistence type="predicted"/>
<dbReference type="GO" id="GO:0035239">
    <property type="term" value="P:tube morphogenesis"/>
    <property type="evidence" value="ECO:0007669"/>
    <property type="project" value="UniProtKB-ARBA"/>
</dbReference>
<dbReference type="Gene3D" id="2.60.40.60">
    <property type="entry name" value="Cadherins"/>
    <property type="match status" value="8"/>
</dbReference>
<dbReference type="SUPFAM" id="SSF49899">
    <property type="entry name" value="Concanavalin A-like lectins/glucanases"/>
    <property type="match status" value="1"/>
</dbReference>
<dbReference type="PROSITE" id="PS00232">
    <property type="entry name" value="CADHERIN_1"/>
    <property type="match status" value="4"/>
</dbReference>
<dbReference type="GO" id="GO:0007297">
    <property type="term" value="P:follicle cell of egg chamber migration"/>
    <property type="evidence" value="ECO:0007669"/>
    <property type="project" value="UniProtKB-ARBA"/>
</dbReference>
<evidence type="ECO:0000313" key="22">
    <source>
        <dbReference type="EMBL" id="KAK7571160.1"/>
    </source>
</evidence>
<evidence type="ECO:0000256" key="7">
    <source>
        <dbReference type="ARBA" id="ARBA00022737"/>
    </source>
</evidence>
<evidence type="ECO:0000256" key="10">
    <source>
        <dbReference type="ARBA" id="ARBA00022989"/>
    </source>
</evidence>
<evidence type="ECO:0000256" key="18">
    <source>
        <dbReference type="SAM" id="MobiDB-lite"/>
    </source>
</evidence>
<evidence type="ECO:0000256" key="12">
    <source>
        <dbReference type="ARBA" id="ARBA00023157"/>
    </source>
</evidence>
<feature type="transmembrane region" description="Helical" evidence="19">
    <location>
        <begin position="1290"/>
        <end position="1310"/>
    </location>
</feature>
<keyword evidence="11 19" id="KW-0472">Membrane</keyword>
<feature type="domain" description="Cadherin" evidence="21">
    <location>
        <begin position="40"/>
        <end position="148"/>
    </location>
</feature>
<dbReference type="GO" id="GO:0001736">
    <property type="term" value="P:establishment of planar polarity"/>
    <property type="evidence" value="ECO:0007669"/>
    <property type="project" value="UniProtKB-ARBA"/>
</dbReference>
<dbReference type="InterPro" id="IPR001791">
    <property type="entry name" value="Laminin_G"/>
</dbReference>
<dbReference type="InterPro" id="IPR020894">
    <property type="entry name" value="Cadherin_CS"/>
</dbReference>
<comment type="subcellular location">
    <subcellularLocation>
        <location evidence="1 16">Cell membrane</location>
        <topology evidence="1 16">Single-pass type I membrane protein</topology>
    </subcellularLocation>
</comment>
<dbReference type="InterPro" id="IPR015919">
    <property type="entry name" value="Cadherin-like_sf"/>
</dbReference>